<dbReference type="Pfam" id="PF04379">
    <property type="entry name" value="DUF525"/>
    <property type="match status" value="1"/>
</dbReference>
<evidence type="ECO:0000256" key="5">
    <source>
        <dbReference type="HAMAP-Rule" id="MF_00199"/>
    </source>
</evidence>
<accession>A0A379TPM7</accession>
<dbReference type="Gene3D" id="2.60.40.1470">
    <property type="entry name" value="ApaG domain"/>
    <property type="match status" value="1"/>
</dbReference>
<comment type="catalytic activity">
    <reaction evidence="4 5">
        <text>P(1),P(4)-bis(5'-adenosyl) tetraphosphate + H2O = 2 ADP + 2 H(+)</text>
        <dbReference type="Rhea" id="RHEA:24252"/>
        <dbReference type="ChEBI" id="CHEBI:15377"/>
        <dbReference type="ChEBI" id="CHEBI:15378"/>
        <dbReference type="ChEBI" id="CHEBI:58141"/>
        <dbReference type="ChEBI" id="CHEBI:456216"/>
        <dbReference type="EC" id="3.6.1.41"/>
    </reaction>
</comment>
<dbReference type="GO" id="GO:0008803">
    <property type="term" value="F:bis(5'-nucleosyl)-tetraphosphatase (symmetrical) activity"/>
    <property type="evidence" value="ECO:0007669"/>
    <property type="project" value="UniProtKB-UniRule"/>
</dbReference>
<evidence type="ECO:0000256" key="2">
    <source>
        <dbReference type="ARBA" id="ARBA00005419"/>
    </source>
</evidence>
<dbReference type="CDD" id="cd07422">
    <property type="entry name" value="MPP_ApaH"/>
    <property type="match status" value="1"/>
</dbReference>
<dbReference type="Pfam" id="PF00149">
    <property type="entry name" value="Metallophos"/>
    <property type="match status" value="1"/>
</dbReference>
<dbReference type="SUPFAM" id="SSF110069">
    <property type="entry name" value="ApaG-like"/>
    <property type="match status" value="1"/>
</dbReference>
<dbReference type="EMBL" id="UGXC01000003">
    <property type="protein sequence ID" value="SUG52146.1"/>
    <property type="molecule type" value="Genomic_DNA"/>
</dbReference>
<evidence type="ECO:0000256" key="6">
    <source>
        <dbReference type="HAMAP-Rule" id="MF_00791"/>
    </source>
</evidence>
<evidence type="ECO:0000256" key="4">
    <source>
        <dbReference type="ARBA" id="ARBA00049417"/>
    </source>
</evidence>
<dbReference type="PROSITE" id="PS51087">
    <property type="entry name" value="APAG"/>
    <property type="match status" value="1"/>
</dbReference>
<dbReference type="InterPro" id="IPR029052">
    <property type="entry name" value="Metallo-depent_PP-like"/>
</dbReference>
<comment type="similarity">
    <text evidence="2 5">Belongs to the Ap4A hydrolase family.</text>
</comment>
<dbReference type="AlphaFoldDB" id="A0A379TPM7"/>
<protein>
    <recommendedName>
        <fullName evidence="5 6">Multifunctional fusion protein</fullName>
    </recommendedName>
    <domain>
        <recommendedName>
            <fullName evidence="5">Bis(5'-nucleosyl)-tetraphosphatase, symmetrical</fullName>
            <ecNumber evidence="5">3.6.1.41</ecNumber>
        </recommendedName>
        <alternativeName>
            <fullName evidence="5">Ap4A hydrolase</fullName>
        </alternativeName>
        <alternativeName>
            <fullName evidence="5">Diadenosine 5',5'''-P1,P4-tetraphosphate pyrophosphohydrolase</fullName>
        </alternativeName>
        <alternativeName>
            <fullName evidence="5">Diadenosine tetraphosphatase</fullName>
        </alternativeName>
    </domain>
    <domain>
        <recommendedName>
            <fullName evidence="6">Protein ApaG</fullName>
        </recommendedName>
    </domain>
</protein>
<dbReference type="NCBIfam" id="NF003967">
    <property type="entry name" value="PRK05461.1"/>
    <property type="match status" value="1"/>
</dbReference>
<dbReference type="SUPFAM" id="SSF56300">
    <property type="entry name" value="Metallo-dependent phosphatases"/>
    <property type="match status" value="1"/>
</dbReference>
<keyword evidence="3 5" id="KW-0378">Hydrolase</keyword>
<reference evidence="8 9" key="1">
    <citation type="submission" date="2018-06" db="EMBL/GenBank/DDBJ databases">
        <authorList>
            <consortium name="Pathogen Informatics"/>
            <person name="Doyle S."/>
        </authorList>
    </citation>
    <scope>NUCLEOTIDE SEQUENCE [LARGE SCALE GENOMIC DNA]</scope>
    <source>
        <strain evidence="8 9">NCTC7303</strain>
    </source>
</reference>
<evidence type="ECO:0000256" key="1">
    <source>
        <dbReference type="ARBA" id="ARBA00003413"/>
    </source>
</evidence>
<dbReference type="Gene3D" id="3.60.21.10">
    <property type="match status" value="1"/>
</dbReference>
<evidence type="ECO:0000313" key="9">
    <source>
        <dbReference type="Proteomes" id="UP000255443"/>
    </source>
</evidence>
<dbReference type="PANTHER" id="PTHR40942:SF4">
    <property type="entry name" value="CYTOCHROME C5"/>
    <property type="match status" value="1"/>
</dbReference>
<gene>
    <name evidence="5 8" type="primary">apaH</name>
    <name evidence="6" type="synonym">apaG</name>
    <name evidence="8" type="ORF">NCTC7303_04538</name>
</gene>
<organism evidence="8 9">
    <name type="scientific">Salmonella enterica subsp. arizonae</name>
    <dbReference type="NCBI Taxonomy" id="59203"/>
    <lineage>
        <taxon>Bacteria</taxon>
        <taxon>Pseudomonadati</taxon>
        <taxon>Pseudomonadota</taxon>
        <taxon>Gammaproteobacteria</taxon>
        <taxon>Enterobacterales</taxon>
        <taxon>Enterobacteriaceae</taxon>
        <taxon>Salmonella</taxon>
    </lineage>
</organism>
<dbReference type="NCBIfam" id="TIGR00668">
    <property type="entry name" value="apaH"/>
    <property type="match status" value="1"/>
</dbReference>
<name>A0A379TPM7_SALER</name>
<dbReference type="Proteomes" id="UP000255443">
    <property type="component" value="Unassembled WGS sequence"/>
</dbReference>
<dbReference type="PANTHER" id="PTHR40942">
    <property type="match status" value="1"/>
</dbReference>
<dbReference type="InterPro" id="IPR036767">
    <property type="entry name" value="ApaG_sf"/>
</dbReference>
<sequence>MINSPRVCIQVQSVYIEAQSSPDDERYVFAYTVTIRNLGRAPVQLLGRYWLITNGHGRETEVQGEGVVGVQPRIAPGEEYQYTSGAVIETPLGTMQGHYEMIDENGDAFTIDIPCFDSPSLHSFTKTIAMATYLIGDVHGCYDELIALLQQVEFTPETDTLWLTGDLVARGPGSLDVLRYVKSLCDSVRLVLGNHDLHLLAVFAGISRNKPKDRLTPLLEAPDADELLNWLRRQPLLQVDEEKKLVMAHAGITPQWDLQTAKECARDVEAVLSSDSYPFFLDAMYGDMPNNWSPELSGLARLRFITNAFTRMRYCFPNGQLDMYSKASPENAPAPLKPWFAIPGPVSEAYSIAFGHWASLDGKGTPDGIYALDTGCCWGGKLTCLRWEDKQYFVQPSNRQMDMGEGEAINA</sequence>
<proteinExistence type="inferred from homology"/>
<feature type="domain" description="ApaG" evidence="7">
    <location>
        <begin position="1"/>
        <end position="125"/>
    </location>
</feature>
<evidence type="ECO:0000313" key="8">
    <source>
        <dbReference type="EMBL" id="SUG52146.1"/>
    </source>
</evidence>
<dbReference type="HAMAP" id="MF_00199">
    <property type="entry name" value="ApaH"/>
    <property type="match status" value="1"/>
</dbReference>
<dbReference type="InterPro" id="IPR023065">
    <property type="entry name" value="Uncharacterised_ApaG"/>
</dbReference>
<dbReference type="EC" id="3.6.1.41" evidence="5"/>
<dbReference type="InterPro" id="IPR004617">
    <property type="entry name" value="ApaH"/>
</dbReference>
<dbReference type="NCBIfam" id="NF001204">
    <property type="entry name" value="PRK00166.1"/>
    <property type="match status" value="1"/>
</dbReference>
<dbReference type="InterPro" id="IPR004843">
    <property type="entry name" value="Calcineurin-like_PHP"/>
</dbReference>
<evidence type="ECO:0000256" key="3">
    <source>
        <dbReference type="ARBA" id="ARBA00022801"/>
    </source>
</evidence>
<comment type="function">
    <text evidence="1 5">Hydrolyzes diadenosine 5',5'''-P1,P4-tetraphosphate to yield ADP.</text>
</comment>
<evidence type="ECO:0000259" key="7">
    <source>
        <dbReference type="PROSITE" id="PS51087"/>
    </source>
</evidence>
<dbReference type="HAMAP" id="MF_00791">
    <property type="entry name" value="ApaG"/>
    <property type="match status" value="1"/>
</dbReference>
<dbReference type="FunFam" id="3.60.21.10:FF:000013">
    <property type="entry name" value="Bis(5'-nucleosyl)-tetraphosphatase, symmetrical"/>
    <property type="match status" value="1"/>
</dbReference>
<dbReference type="InterPro" id="IPR007474">
    <property type="entry name" value="ApaG_domain"/>
</dbReference>